<name>A0A2S4V6P7_9BASI</name>
<comment type="caution">
    <text evidence="1">The sequence shown here is derived from an EMBL/GenBank/DDBJ whole genome shotgun (WGS) entry which is preliminary data.</text>
</comment>
<accession>A0A2S4V6P7</accession>
<keyword evidence="2" id="KW-1185">Reference proteome</keyword>
<reference evidence="1" key="1">
    <citation type="submission" date="2017-12" db="EMBL/GenBank/DDBJ databases">
        <title>Gene loss provides genomic basis for host adaptation in cereal stripe rust fungi.</title>
        <authorList>
            <person name="Xia C."/>
        </authorList>
    </citation>
    <scope>NUCLEOTIDE SEQUENCE [LARGE SCALE GENOMIC DNA]</scope>
    <source>
        <strain evidence="1">93-210</strain>
    </source>
</reference>
<dbReference type="AlphaFoldDB" id="A0A2S4V6P7"/>
<organism evidence="1 2">
    <name type="scientific">Puccinia striiformis</name>
    <dbReference type="NCBI Taxonomy" id="27350"/>
    <lineage>
        <taxon>Eukaryota</taxon>
        <taxon>Fungi</taxon>
        <taxon>Dikarya</taxon>
        <taxon>Basidiomycota</taxon>
        <taxon>Pucciniomycotina</taxon>
        <taxon>Pucciniomycetes</taxon>
        <taxon>Pucciniales</taxon>
        <taxon>Pucciniaceae</taxon>
        <taxon>Puccinia</taxon>
    </lineage>
</organism>
<gene>
    <name evidence="1" type="ORF">PSTT_09834</name>
</gene>
<dbReference type="EMBL" id="PKSL01000101">
    <property type="protein sequence ID" value="POW05216.1"/>
    <property type="molecule type" value="Genomic_DNA"/>
</dbReference>
<feature type="non-terminal residue" evidence="1">
    <location>
        <position position="1"/>
    </location>
</feature>
<proteinExistence type="predicted"/>
<dbReference type="VEuPathDB" id="FungiDB:PSTT_09834"/>
<sequence>LILCVCGKTALSFARAPTVKVSILAHQAAITSSSSLFSEASIFESSWQSLSQSFAQTQSVCKQQASFSVVYQLIQTLYQSYQTAFNQYQSCSICNTALAQIGFQVSLHFCASALSSCTV</sequence>
<protein>
    <submittedName>
        <fullName evidence="1">Uncharacterized protein</fullName>
    </submittedName>
</protein>
<dbReference type="VEuPathDB" id="FungiDB:PSHT_09998"/>
<evidence type="ECO:0000313" key="2">
    <source>
        <dbReference type="Proteomes" id="UP000239156"/>
    </source>
</evidence>
<evidence type="ECO:0000313" key="1">
    <source>
        <dbReference type="EMBL" id="POW05216.1"/>
    </source>
</evidence>
<dbReference type="Proteomes" id="UP000239156">
    <property type="component" value="Unassembled WGS sequence"/>
</dbReference>